<feature type="transmembrane region" description="Helical" evidence="7">
    <location>
        <begin position="358"/>
        <end position="379"/>
    </location>
</feature>
<comment type="caution">
    <text evidence="8">The sequence shown here is derived from an EMBL/GenBank/DDBJ whole genome shotgun (WGS) entry which is preliminary data.</text>
</comment>
<protein>
    <submittedName>
        <fullName evidence="8">MFS transporter</fullName>
    </submittedName>
</protein>
<evidence type="ECO:0000256" key="6">
    <source>
        <dbReference type="SAM" id="MobiDB-lite"/>
    </source>
</evidence>
<keyword evidence="2" id="KW-0813">Transport</keyword>
<keyword evidence="4 7" id="KW-1133">Transmembrane helix</keyword>
<dbReference type="PANTHER" id="PTHR43791:SF62">
    <property type="entry name" value="MAJOR FACILITATOR SUPERFAMILY (MFS) PROFILE DOMAIN-CONTAINING PROTEIN"/>
    <property type="match status" value="1"/>
</dbReference>
<dbReference type="GeneID" id="92069997"/>
<evidence type="ECO:0000256" key="5">
    <source>
        <dbReference type="ARBA" id="ARBA00023136"/>
    </source>
</evidence>
<proteinExistence type="predicted"/>
<name>A0ABR1QVT5_9PEZI</name>
<feature type="region of interest" description="Disordered" evidence="6">
    <location>
        <begin position="1"/>
        <end position="30"/>
    </location>
</feature>
<keyword evidence="3 7" id="KW-0812">Transmembrane</keyword>
<dbReference type="Proteomes" id="UP001391051">
    <property type="component" value="Unassembled WGS sequence"/>
</dbReference>
<dbReference type="InterPro" id="IPR036259">
    <property type="entry name" value="MFS_trans_sf"/>
</dbReference>
<reference evidence="8 9" key="1">
    <citation type="submission" date="2023-01" db="EMBL/GenBank/DDBJ databases">
        <title>Analysis of 21 Apiospora genomes using comparative genomics revels a genus with tremendous synthesis potential of carbohydrate active enzymes and secondary metabolites.</title>
        <authorList>
            <person name="Sorensen T."/>
        </authorList>
    </citation>
    <scope>NUCLEOTIDE SEQUENCE [LARGE SCALE GENOMIC DNA]</scope>
    <source>
        <strain evidence="8 9">CBS 24483</strain>
    </source>
</reference>
<evidence type="ECO:0000313" key="8">
    <source>
        <dbReference type="EMBL" id="KAK7966436.1"/>
    </source>
</evidence>
<evidence type="ECO:0000256" key="4">
    <source>
        <dbReference type="ARBA" id="ARBA00022989"/>
    </source>
</evidence>
<feature type="transmembrane region" description="Helical" evidence="7">
    <location>
        <begin position="291"/>
        <end position="313"/>
    </location>
</feature>
<evidence type="ECO:0000256" key="7">
    <source>
        <dbReference type="SAM" id="Phobius"/>
    </source>
</evidence>
<feature type="transmembrane region" description="Helical" evidence="7">
    <location>
        <begin position="266"/>
        <end position="285"/>
    </location>
</feature>
<dbReference type="EMBL" id="JAQQWE010000001">
    <property type="protein sequence ID" value="KAK7966436.1"/>
    <property type="molecule type" value="Genomic_DNA"/>
</dbReference>
<dbReference type="SUPFAM" id="SSF103473">
    <property type="entry name" value="MFS general substrate transporter"/>
    <property type="match status" value="1"/>
</dbReference>
<comment type="subcellular location">
    <subcellularLocation>
        <location evidence="1">Membrane</location>
        <topology evidence="1">Multi-pass membrane protein</topology>
    </subcellularLocation>
</comment>
<feature type="transmembrane region" description="Helical" evidence="7">
    <location>
        <begin position="325"/>
        <end position="346"/>
    </location>
</feature>
<keyword evidence="5 7" id="KW-0472">Membrane</keyword>
<feature type="transmembrane region" description="Helical" evidence="7">
    <location>
        <begin position="91"/>
        <end position="111"/>
    </location>
</feature>
<dbReference type="PANTHER" id="PTHR43791">
    <property type="entry name" value="PERMEASE-RELATED"/>
    <property type="match status" value="1"/>
</dbReference>
<feature type="transmembrane region" description="Helical" evidence="7">
    <location>
        <begin position="54"/>
        <end position="71"/>
    </location>
</feature>
<evidence type="ECO:0000256" key="3">
    <source>
        <dbReference type="ARBA" id="ARBA00022692"/>
    </source>
</evidence>
<dbReference type="Gene3D" id="1.20.1250.20">
    <property type="entry name" value="MFS general substrate transporter like domains"/>
    <property type="match status" value="1"/>
</dbReference>
<accession>A0ABR1QVT5</accession>
<evidence type="ECO:0000256" key="1">
    <source>
        <dbReference type="ARBA" id="ARBA00004141"/>
    </source>
</evidence>
<evidence type="ECO:0000256" key="2">
    <source>
        <dbReference type="ARBA" id="ARBA00022448"/>
    </source>
</evidence>
<evidence type="ECO:0000313" key="9">
    <source>
        <dbReference type="Proteomes" id="UP001391051"/>
    </source>
</evidence>
<organism evidence="8 9">
    <name type="scientific">Apiospora aurea</name>
    <dbReference type="NCBI Taxonomy" id="335848"/>
    <lineage>
        <taxon>Eukaryota</taxon>
        <taxon>Fungi</taxon>
        <taxon>Dikarya</taxon>
        <taxon>Ascomycota</taxon>
        <taxon>Pezizomycotina</taxon>
        <taxon>Sordariomycetes</taxon>
        <taxon>Xylariomycetidae</taxon>
        <taxon>Amphisphaeriales</taxon>
        <taxon>Apiosporaceae</taxon>
        <taxon>Apiospora</taxon>
    </lineage>
</organism>
<dbReference type="RefSeq" id="XP_066705828.1">
    <property type="nucleotide sequence ID" value="XM_066836935.1"/>
</dbReference>
<gene>
    <name evidence="8" type="ORF">PG986_000713</name>
</gene>
<sequence length="401" mass="44480">MSICESPEEIASPAEMAQEQDKPTPPANGLTAQIDYAGSQAKTDPDEIRLVRKLDIWIMPVLWLMYFFNNIDRSSLAQARLNHLERDLDMQGTNFNTAVSILVVGYILMQVPSNMLLTRIQPSTYLAAVMLIWSVLSGMKTPNHATLTGLGFANLIAVGIFSGLDGKRGTEGWRWHSICPHGSVLLLALAQHPQTTWWLSEKERRLEGERMRRDRLDEAKDTETVWIAVRHAISDKRTWLFCALAHIAQTPLSFNYFLPTFHERTWHLTGCFSVSGIGFAAAAATLSPAGRYVACFIFPLGGYSATALIFSWSASTLSQSPEKKAVVVAMLNVGSSIGTIYGPYLWPSWNGPRYVMGFAASAAACVAAVALCWVMRLLLKRENERIRRVVGAGTVTTLYEY</sequence>
<keyword evidence="9" id="KW-1185">Reference proteome</keyword>
<feature type="transmembrane region" description="Helical" evidence="7">
    <location>
        <begin position="145"/>
        <end position="164"/>
    </location>
</feature>